<name>A0A1M5B7X3_9BACT</name>
<dbReference type="GO" id="GO:0005524">
    <property type="term" value="F:ATP binding"/>
    <property type="evidence" value="ECO:0007669"/>
    <property type="project" value="UniProtKB-KW"/>
</dbReference>
<dbReference type="STRING" id="1484053.SAMN05444274_10522"/>
<dbReference type="PANTHER" id="PTHR43023">
    <property type="entry name" value="PROTEIN TRIGALACTOSYLDIACYLGLYCEROL 3, CHLOROPLASTIC"/>
    <property type="match status" value="1"/>
</dbReference>
<dbReference type="RefSeq" id="WP_073001776.1">
    <property type="nucleotide sequence ID" value="NZ_FQUM01000005.1"/>
</dbReference>
<gene>
    <name evidence="5" type="ORF">SAMN05444274_10522</name>
</gene>
<keyword evidence="1" id="KW-0813">Transport</keyword>
<dbReference type="InterPro" id="IPR003593">
    <property type="entry name" value="AAA+_ATPase"/>
</dbReference>
<protein>
    <submittedName>
        <fullName evidence="5">Phospholipid/cholesterol/gamma-HCH transport system ATP-binding protein</fullName>
    </submittedName>
</protein>
<dbReference type="PANTHER" id="PTHR43023:SF6">
    <property type="entry name" value="INTERMEMBRANE PHOSPHOLIPID TRANSPORT SYSTEM ATP-BINDING PROTEIN MLAF"/>
    <property type="match status" value="1"/>
</dbReference>
<evidence type="ECO:0000256" key="2">
    <source>
        <dbReference type="ARBA" id="ARBA00022741"/>
    </source>
</evidence>
<keyword evidence="2" id="KW-0547">Nucleotide-binding</keyword>
<dbReference type="InterPro" id="IPR017871">
    <property type="entry name" value="ABC_transporter-like_CS"/>
</dbReference>
<dbReference type="OrthoDB" id="9802264at2"/>
<dbReference type="AlphaFoldDB" id="A0A1M5B7X3"/>
<dbReference type="SMART" id="SM00382">
    <property type="entry name" value="AAA"/>
    <property type="match status" value="1"/>
</dbReference>
<evidence type="ECO:0000313" key="6">
    <source>
        <dbReference type="Proteomes" id="UP000184164"/>
    </source>
</evidence>
<accession>A0A1M5B7X3</accession>
<dbReference type="Gene3D" id="3.40.50.300">
    <property type="entry name" value="P-loop containing nucleotide triphosphate hydrolases"/>
    <property type="match status" value="1"/>
</dbReference>
<reference evidence="5 6" key="1">
    <citation type="submission" date="2016-11" db="EMBL/GenBank/DDBJ databases">
        <authorList>
            <person name="Jaros S."/>
            <person name="Januszkiewicz K."/>
            <person name="Wedrychowicz H."/>
        </authorList>
    </citation>
    <scope>NUCLEOTIDE SEQUENCE [LARGE SCALE GENOMIC DNA]</scope>
    <source>
        <strain evidence="5 6">DSM 26910</strain>
    </source>
</reference>
<dbReference type="EMBL" id="FQUM01000005">
    <property type="protein sequence ID" value="SHF38651.1"/>
    <property type="molecule type" value="Genomic_DNA"/>
</dbReference>
<keyword evidence="3 5" id="KW-0067">ATP-binding</keyword>
<feature type="domain" description="ABC transporter" evidence="4">
    <location>
        <begin position="2"/>
        <end position="239"/>
    </location>
</feature>
<organism evidence="5 6">
    <name type="scientific">Mariniphaga anaerophila</name>
    <dbReference type="NCBI Taxonomy" id="1484053"/>
    <lineage>
        <taxon>Bacteria</taxon>
        <taxon>Pseudomonadati</taxon>
        <taxon>Bacteroidota</taxon>
        <taxon>Bacteroidia</taxon>
        <taxon>Marinilabiliales</taxon>
        <taxon>Prolixibacteraceae</taxon>
        <taxon>Mariniphaga</taxon>
    </lineage>
</organism>
<dbReference type="SUPFAM" id="SSF52540">
    <property type="entry name" value="P-loop containing nucleoside triphosphate hydrolases"/>
    <property type="match status" value="1"/>
</dbReference>
<evidence type="ECO:0000313" key="5">
    <source>
        <dbReference type="EMBL" id="SHF38651.1"/>
    </source>
</evidence>
<dbReference type="Pfam" id="PF00005">
    <property type="entry name" value="ABC_tran"/>
    <property type="match status" value="1"/>
</dbReference>
<dbReference type="Proteomes" id="UP000184164">
    <property type="component" value="Unassembled WGS sequence"/>
</dbReference>
<sequence>MIEVKNIYKSFDGVPILKNISTVFEQGKTNLIIGKSGSGKTVLLKSILGLYEIDKGEIWYNKRNLVATPEKERKKMRREIGMVFQGGALFDSLSVQANVRFPLDMFTKMSAKEKQNRVEFCLEHVNIEPTKFHLHPSEISGGMQKRVAIARAISLNPKYLFCDEPNSGLDPETSTVIDKLIQSLTKEFQMTTIINTHDMNSVIEIGESVLFIAEGEVGWQGTNKEILQTQNEKLNDFIFANKLYAQMRREKS</sequence>
<evidence type="ECO:0000259" key="4">
    <source>
        <dbReference type="PROSITE" id="PS50893"/>
    </source>
</evidence>
<keyword evidence="6" id="KW-1185">Reference proteome</keyword>
<evidence type="ECO:0000256" key="1">
    <source>
        <dbReference type="ARBA" id="ARBA00022448"/>
    </source>
</evidence>
<evidence type="ECO:0000256" key="3">
    <source>
        <dbReference type="ARBA" id="ARBA00022840"/>
    </source>
</evidence>
<dbReference type="InterPro" id="IPR027417">
    <property type="entry name" value="P-loop_NTPase"/>
</dbReference>
<dbReference type="PROSITE" id="PS50893">
    <property type="entry name" value="ABC_TRANSPORTER_2"/>
    <property type="match status" value="1"/>
</dbReference>
<dbReference type="GO" id="GO:0016887">
    <property type="term" value="F:ATP hydrolysis activity"/>
    <property type="evidence" value="ECO:0007669"/>
    <property type="project" value="InterPro"/>
</dbReference>
<dbReference type="InterPro" id="IPR003439">
    <property type="entry name" value="ABC_transporter-like_ATP-bd"/>
</dbReference>
<proteinExistence type="predicted"/>
<dbReference type="PROSITE" id="PS00211">
    <property type="entry name" value="ABC_TRANSPORTER_1"/>
    <property type="match status" value="1"/>
</dbReference>